<evidence type="ECO:0000256" key="4">
    <source>
        <dbReference type="HAMAP-Rule" id="MF_00923"/>
    </source>
</evidence>
<dbReference type="Proteomes" id="UP001429984">
    <property type="component" value="Unassembled WGS sequence"/>
</dbReference>
<dbReference type="InterPro" id="IPR018391">
    <property type="entry name" value="PQQ_b-propeller_rpt"/>
</dbReference>
<dbReference type="PANTHER" id="PTHR34512">
    <property type="entry name" value="CELL SURFACE PROTEIN"/>
    <property type="match status" value="1"/>
</dbReference>
<dbReference type="PROSITE" id="PS51257">
    <property type="entry name" value="PROKAR_LIPOPROTEIN"/>
    <property type="match status" value="1"/>
</dbReference>
<dbReference type="SUPFAM" id="SSF50998">
    <property type="entry name" value="Quinoprotein alcohol dehydrogenase-like"/>
    <property type="match status" value="1"/>
</dbReference>
<comment type="subunit">
    <text evidence="4">Part of the Bam complex.</text>
</comment>
<organism evidence="6 7">
    <name type="scientific">Lysobacter niastensis</name>
    <dbReference type="NCBI Taxonomy" id="380629"/>
    <lineage>
        <taxon>Bacteria</taxon>
        <taxon>Pseudomonadati</taxon>
        <taxon>Pseudomonadota</taxon>
        <taxon>Gammaproteobacteria</taxon>
        <taxon>Lysobacterales</taxon>
        <taxon>Lysobacteraceae</taxon>
        <taxon>Lysobacter</taxon>
    </lineage>
</organism>
<evidence type="ECO:0000256" key="1">
    <source>
        <dbReference type="ARBA" id="ARBA00022729"/>
    </source>
</evidence>
<dbReference type="Gene3D" id="2.130.10.10">
    <property type="entry name" value="YVTN repeat-like/Quinoprotein amine dehydrogenase"/>
    <property type="match status" value="1"/>
</dbReference>
<proteinExistence type="inferred from homology"/>
<reference evidence="6 7" key="1">
    <citation type="submission" date="2020-11" db="EMBL/GenBank/DDBJ databases">
        <title>Draft Genome Sequence and Secondary Metabolite Biosynthetic Potential of the Lysobacter niastensis Type strain DSM 18481.</title>
        <authorList>
            <person name="Turrini P."/>
            <person name="Artuso I."/>
            <person name="Tescari M."/>
            <person name="Lugli G.A."/>
            <person name="Frangipani E."/>
            <person name="Ventura M."/>
            <person name="Visca P."/>
        </authorList>
    </citation>
    <scope>NUCLEOTIDE SEQUENCE [LARGE SCALE GENOMIC DNA]</scope>
    <source>
        <strain evidence="6 7">DSM 18481</strain>
    </source>
</reference>
<comment type="subcellular location">
    <subcellularLocation>
        <location evidence="4">Cell outer membrane</location>
        <topology evidence="4">Lipid-anchor</topology>
    </subcellularLocation>
</comment>
<evidence type="ECO:0000256" key="2">
    <source>
        <dbReference type="ARBA" id="ARBA00023136"/>
    </source>
</evidence>
<dbReference type="InterPro" id="IPR015943">
    <property type="entry name" value="WD40/YVTN_repeat-like_dom_sf"/>
</dbReference>
<evidence type="ECO:0000313" key="6">
    <source>
        <dbReference type="EMBL" id="MBF6024795.1"/>
    </source>
</evidence>
<dbReference type="HAMAP" id="MF_00923">
    <property type="entry name" value="OM_assembly_BamB"/>
    <property type="match status" value="1"/>
</dbReference>
<keyword evidence="7" id="KW-1185">Reference proteome</keyword>
<keyword evidence="1 4" id="KW-0732">Signal</keyword>
<keyword evidence="4" id="KW-0449">Lipoprotein</keyword>
<dbReference type="RefSeq" id="WP_194931385.1">
    <property type="nucleotide sequence ID" value="NZ_JADLZT010000006.1"/>
</dbReference>
<comment type="function">
    <text evidence="4">Part of the outer membrane protein assembly complex, which is involved in assembly and insertion of beta-barrel proteins into the outer membrane.</text>
</comment>
<dbReference type="EMBL" id="JADLZT010000006">
    <property type="protein sequence ID" value="MBF6024795.1"/>
    <property type="molecule type" value="Genomic_DNA"/>
</dbReference>
<name>A0ABS0BCE1_9GAMM</name>
<dbReference type="InterPro" id="IPR017687">
    <property type="entry name" value="BamB"/>
</dbReference>
<dbReference type="InterPro" id="IPR011047">
    <property type="entry name" value="Quinoprotein_ADH-like_sf"/>
</dbReference>
<feature type="domain" description="Pyrrolo-quinoline quinone repeat" evidence="5">
    <location>
        <begin position="88"/>
        <end position="323"/>
    </location>
</feature>
<keyword evidence="4" id="KW-0564">Palmitate</keyword>
<dbReference type="SMART" id="SM00564">
    <property type="entry name" value="PQQ"/>
    <property type="match status" value="7"/>
</dbReference>
<dbReference type="NCBIfam" id="TIGR03300">
    <property type="entry name" value="assembly_YfgL"/>
    <property type="match status" value="1"/>
</dbReference>
<protein>
    <recommendedName>
        <fullName evidence="4">Outer membrane protein assembly factor BamB</fullName>
    </recommendedName>
</protein>
<dbReference type="Pfam" id="PF13360">
    <property type="entry name" value="PQQ_2"/>
    <property type="match status" value="1"/>
</dbReference>
<comment type="caution">
    <text evidence="6">The sequence shown here is derived from an EMBL/GenBank/DDBJ whole genome shotgun (WGS) entry which is preliminary data.</text>
</comment>
<dbReference type="InterPro" id="IPR002372">
    <property type="entry name" value="PQQ_rpt_dom"/>
</dbReference>
<keyword evidence="2 4" id="KW-0472">Membrane</keyword>
<dbReference type="PANTHER" id="PTHR34512:SF30">
    <property type="entry name" value="OUTER MEMBRANE PROTEIN ASSEMBLY FACTOR BAMB"/>
    <property type="match status" value="1"/>
</dbReference>
<evidence type="ECO:0000256" key="3">
    <source>
        <dbReference type="ARBA" id="ARBA00023237"/>
    </source>
</evidence>
<gene>
    <name evidence="4 6" type="primary">bamB</name>
    <name evidence="6" type="ORF">IU514_12230</name>
</gene>
<keyword evidence="3 4" id="KW-0998">Cell outer membrane</keyword>
<evidence type="ECO:0000259" key="5">
    <source>
        <dbReference type="Pfam" id="PF13360"/>
    </source>
</evidence>
<dbReference type="CDD" id="cd10276">
    <property type="entry name" value="BamB_YfgL"/>
    <property type="match status" value="1"/>
</dbReference>
<sequence>MKPSSTLLRSSLVLLCAIALGGCTTVKGWFGSKKDDAKPTEPMELTNITPTVKIAKLWSANAGKGEGRMGVRQGPAVADGRVYAAAIEGGVSAFDLQTGKQVWEFKPEKKSGLLLSGGPGAGDGLVVVGDLDGQVIALDAASGTEKWRAKVPNEVIAAPTVGMGVVLVRSNDGRVTAFDAATGERRWFWVHDVPALSVRGNDAPLLGPGYVFVGNDDGTVSALAASDGRTIWDQAIGQAEGRTELDRMSDVDGTPVLEGTTLYATSFKKQTLAIDAPSGRPMWSSDHGGAGRIGVGSDRIVVTDRDGLVFGIDKAGGSALWQQPGLARRSLTGAVVQGDYAVVGDYDGYVHWLKLDNGEFAARERVGGKPLRAAPVVADGVLLVQNVDGELTAFTIAQ</sequence>
<accession>A0ABS0BCE1</accession>
<comment type="similarity">
    <text evidence="4">Belongs to the BamB family.</text>
</comment>
<evidence type="ECO:0000313" key="7">
    <source>
        <dbReference type="Proteomes" id="UP001429984"/>
    </source>
</evidence>